<evidence type="ECO:0000313" key="2">
    <source>
        <dbReference type="EMBL" id="RHW46466.1"/>
    </source>
</evidence>
<proteinExistence type="predicted"/>
<protein>
    <submittedName>
        <fullName evidence="2">DUF937 domain-containing protein</fullName>
    </submittedName>
</protein>
<dbReference type="Proteomes" id="UP000285376">
    <property type="component" value="Unassembled WGS sequence"/>
</dbReference>
<dbReference type="Pfam" id="PF06078">
    <property type="entry name" value="DUF937"/>
    <property type="match status" value="1"/>
</dbReference>
<dbReference type="EMBL" id="QWLM01000005">
    <property type="protein sequence ID" value="RHW46466.1"/>
    <property type="molecule type" value="Genomic_DNA"/>
</dbReference>
<sequence length="195" mass="19427">MSATSEILSELPIDQLAEQVGASPEETEAAVRSVVPALLGGMEANIQHPGGQSALLDALGGHVDSSPTLDEVNTDDGAKIAQHVFGDQQDAVVNQLGGLPGTSNDLVRRLIPIIAPIVISYLAKRVLGGGAGTNASAGAGSSADILTQILSGVLGGSVPGAQSAGQGSQQAQPQQQAGPNWGDILGNVLGGGTRI</sequence>
<feature type="region of interest" description="Disordered" evidence="1">
    <location>
        <begin position="160"/>
        <end position="183"/>
    </location>
</feature>
<organism evidence="2 3">
    <name type="scientific">Dermacoccus abyssi</name>
    <dbReference type="NCBI Taxonomy" id="322596"/>
    <lineage>
        <taxon>Bacteria</taxon>
        <taxon>Bacillati</taxon>
        <taxon>Actinomycetota</taxon>
        <taxon>Actinomycetes</taxon>
        <taxon>Micrococcales</taxon>
        <taxon>Dermacoccaceae</taxon>
        <taxon>Dermacoccus</taxon>
    </lineage>
</organism>
<dbReference type="AlphaFoldDB" id="A0A417Z773"/>
<reference evidence="2 3" key="1">
    <citation type="submission" date="2018-08" db="EMBL/GenBank/DDBJ databases">
        <title>Whole genome sequence analysis of Dermacoccus abyssi bacteria isolated from Deep Mariana trench Micromonospora spp reveals genes involved in the environmental adaptation and production of secondary metabolites.</title>
        <authorList>
            <person name="Abdel-Mageed W.M."/>
            <person name="Lehri B."/>
            <person name="Nouioui I."/>
            <person name="Goodfellow I."/>
            <person name="Jaspars M."/>
            <person name="Karlyshev A."/>
        </authorList>
    </citation>
    <scope>NUCLEOTIDE SEQUENCE [LARGE SCALE GENOMIC DNA]</scope>
    <source>
        <strain evidence="2 3">MT1.1</strain>
    </source>
</reference>
<accession>A0A417Z773</accession>
<comment type="caution">
    <text evidence="2">The sequence shown here is derived from an EMBL/GenBank/DDBJ whole genome shotgun (WGS) entry which is preliminary data.</text>
</comment>
<evidence type="ECO:0000313" key="3">
    <source>
        <dbReference type="Proteomes" id="UP000285376"/>
    </source>
</evidence>
<evidence type="ECO:0000256" key="1">
    <source>
        <dbReference type="SAM" id="MobiDB-lite"/>
    </source>
</evidence>
<feature type="compositionally biased region" description="Low complexity" evidence="1">
    <location>
        <begin position="160"/>
        <end position="179"/>
    </location>
</feature>
<gene>
    <name evidence="2" type="ORF">D1832_06495</name>
</gene>
<dbReference type="RefSeq" id="WP_118913140.1">
    <property type="nucleotide sequence ID" value="NZ_CBCRVH010000004.1"/>
</dbReference>
<dbReference type="InterPro" id="IPR009282">
    <property type="entry name" value="DUF937"/>
</dbReference>
<name>A0A417Z773_9MICO</name>